<evidence type="ECO:0000313" key="9">
    <source>
        <dbReference type="EMBL" id="MFC5386565.1"/>
    </source>
</evidence>
<dbReference type="Pfam" id="PF03349">
    <property type="entry name" value="Toluene_X"/>
    <property type="match status" value="1"/>
</dbReference>
<dbReference type="PANTHER" id="PTHR35093">
    <property type="entry name" value="OUTER MEMBRANE PROTEIN NMB0088-RELATED"/>
    <property type="match status" value="1"/>
</dbReference>
<accession>A0ABW0GZ81</accession>
<keyword evidence="5 8" id="KW-0732">Signal</keyword>
<dbReference type="PANTHER" id="PTHR35093:SF8">
    <property type="entry name" value="OUTER MEMBRANE PROTEIN NMB0088-RELATED"/>
    <property type="match status" value="1"/>
</dbReference>
<feature type="chain" id="PRO_5045259865" evidence="8">
    <location>
        <begin position="26"/>
        <end position="391"/>
    </location>
</feature>
<comment type="similarity">
    <text evidence="2">Belongs to the OmpP1/FadL family.</text>
</comment>
<evidence type="ECO:0000256" key="2">
    <source>
        <dbReference type="ARBA" id="ARBA00008163"/>
    </source>
</evidence>
<dbReference type="RefSeq" id="WP_378229684.1">
    <property type="nucleotide sequence ID" value="NZ_JBHSLL010000036.1"/>
</dbReference>
<evidence type="ECO:0000313" key="10">
    <source>
        <dbReference type="Proteomes" id="UP001596016"/>
    </source>
</evidence>
<name>A0ABW0GZ81_9HYPH</name>
<protein>
    <submittedName>
        <fullName evidence="9">OmpP1/FadL family transporter</fullName>
    </submittedName>
</protein>
<keyword evidence="4" id="KW-0812">Transmembrane</keyword>
<keyword evidence="7" id="KW-0998">Cell outer membrane</keyword>
<keyword evidence="6" id="KW-0472">Membrane</keyword>
<proteinExistence type="inferred from homology"/>
<evidence type="ECO:0000256" key="4">
    <source>
        <dbReference type="ARBA" id="ARBA00022692"/>
    </source>
</evidence>
<dbReference type="Gene3D" id="2.40.160.60">
    <property type="entry name" value="Outer membrane protein transport protein (OMPP1/FadL/TodX)"/>
    <property type="match status" value="1"/>
</dbReference>
<comment type="caution">
    <text evidence="9">The sequence shown here is derived from an EMBL/GenBank/DDBJ whole genome shotgun (WGS) entry which is preliminary data.</text>
</comment>
<comment type="subcellular location">
    <subcellularLocation>
        <location evidence="1">Cell outer membrane</location>
        <topology evidence="1">Multi-pass membrane protein</topology>
    </subcellularLocation>
</comment>
<dbReference type="EMBL" id="JBHSLL010000036">
    <property type="protein sequence ID" value="MFC5386565.1"/>
    <property type="molecule type" value="Genomic_DNA"/>
</dbReference>
<sequence length="391" mass="41773">MRNMGFAACAGVMALFLLGMTSAQAGGFTLGTADTDILFQEGNAARAGFSVLKSERKRASFAGQPVEGFKNPVLVVPTLAAKYKINDAFSCALTYTMPFGGHTDYSGVSIAGMPVGFDPATASTTGSTEQKFLTHEFGTTCAYGIETGKGRLSLLGGVFYQRLEFDQWLGGPGGPLQLHLEDGQLGWRVGAAYEIPEIALRAQLMYRSQTKIDASGDLSLTSGAVTLGPATGWGEFPQSLEAKVQTGIAPGWLVFGSARWVDWSVMDVVNYNTTLDGDQTLNFFWRDGWTLSGGVAHAFTDNLVGTVGLSWDRGVSTGHDIQTDMWALSFGGTYKHSQNIEIRGGLSFLFYQSGSQDFIQTGPGTSASFLGLWTADSDMGYVGSLSAVFKW</sequence>
<evidence type="ECO:0000256" key="8">
    <source>
        <dbReference type="SAM" id="SignalP"/>
    </source>
</evidence>
<evidence type="ECO:0000256" key="3">
    <source>
        <dbReference type="ARBA" id="ARBA00022452"/>
    </source>
</evidence>
<evidence type="ECO:0000256" key="5">
    <source>
        <dbReference type="ARBA" id="ARBA00022729"/>
    </source>
</evidence>
<reference evidence="10" key="1">
    <citation type="journal article" date="2019" name="Int. J. Syst. Evol. Microbiol.">
        <title>The Global Catalogue of Microorganisms (GCM) 10K type strain sequencing project: providing services to taxonomists for standard genome sequencing and annotation.</title>
        <authorList>
            <consortium name="The Broad Institute Genomics Platform"/>
            <consortium name="The Broad Institute Genome Sequencing Center for Infectious Disease"/>
            <person name="Wu L."/>
            <person name="Ma J."/>
        </authorList>
    </citation>
    <scope>NUCLEOTIDE SEQUENCE [LARGE SCALE GENOMIC DNA]</scope>
    <source>
        <strain evidence="10">CGMCC 4.1415</strain>
    </source>
</reference>
<evidence type="ECO:0000256" key="1">
    <source>
        <dbReference type="ARBA" id="ARBA00004571"/>
    </source>
</evidence>
<dbReference type="Proteomes" id="UP001596016">
    <property type="component" value="Unassembled WGS sequence"/>
</dbReference>
<evidence type="ECO:0000256" key="7">
    <source>
        <dbReference type="ARBA" id="ARBA00023237"/>
    </source>
</evidence>
<dbReference type="SUPFAM" id="SSF56935">
    <property type="entry name" value="Porins"/>
    <property type="match status" value="1"/>
</dbReference>
<feature type="signal peptide" evidence="8">
    <location>
        <begin position="1"/>
        <end position="25"/>
    </location>
</feature>
<keyword evidence="3" id="KW-1134">Transmembrane beta strand</keyword>
<dbReference type="InterPro" id="IPR005017">
    <property type="entry name" value="OMPP1/FadL/TodX"/>
</dbReference>
<keyword evidence="10" id="KW-1185">Reference proteome</keyword>
<evidence type="ECO:0000256" key="6">
    <source>
        <dbReference type="ARBA" id="ARBA00023136"/>
    </source>
</evidence>
<gene>
    <name evidence="9" type="ORF">ACFPLB_11385</name>
</gene>
<organism evidence="9 10">
    <name type="scientific">Aquamicrobium segne</name>
    <dbReference type="NCBI Taxonomy" id="469547"/>
    <lineage>
        <taxon>Bacteria</taxon>
        <taxon>Pseudomonadati</taxon>
        <taxon>Pseudomonadota</taxon>
        <taxon>Alphaproteobacteria</taxon>
        <taxon>Hyphomicrobiales</taxon>
        <taxon>Phyllobacteriaceae</taxon>
        <taxon>Aquamicrobium</taxon>
    </lineage>
</organism>